<organism evidence="1 2">
    <name type="scientific">Racocetra persica</name>
    <dbReference type="NCBI Taxonomy" id="160502"/>
    <lineage>
        <taxon>Eukaryota</taxon>
        <taxon>Fungi</taxon>
        <taxon>Fungi incertae sedis</taxon>
        <taxon>Mucoromycota</taxon>
        <taxon>Glomeromycotina</taxon>
        <taxon>Glomeromycetes</taxon>
        <taxon>Diversisporales</taxon>
        <taxon>Gigasporaceae</taxon>
        <taxon>Racocetra</taxon>
    </lineage>
</organism>
<dbReference type="EMBL" id="CAJVQC010019328">
    <property type="protein sequence ID" value="CAG8700421.1"/>
    <property type="molecule type" value="Genomic_DNA"/>
</dbReference>
<comment type="caution">
    <text evidence="1">The sequence shown here is derived from an EMBL/GenBank/DDBJ whole genome shotgun (WGS) entry which is preliminary data.</text>
</comment>
<accession>A0ACA9PHB4</accession>
<gene>
    <name evidence="1" type="ORF">RPERSI_LOCUS9997</name>
</gene>
<evidence type="ECO:0000313" key="1">
    <source>
        <dbReference type="EMBL" id="CAG8700421.1"/>
    </source>
</evidence>
<sequence>FILGITLTILLFSLISPIDALSPPPSSDFCKNLTGVPELNGTQIPSGLCSSQIMGQIPSNDHMLSTLILQPPNEAVIPANQTFNVTVKIANLETGHFSDPETEYYLSPQTLNNDGVVVGHSHIVVQPLTSESGDAPAPDAKTFAFFKGLNDPFNDGGVFSQEVTGLSAGRYRICTLSSTFTHQPVIMPVAKRGAQDDCIRVS</sequence>
<name>A0ACA9PHB4_9GLOM</name>
<keyword evidence="2" id="KW-1185">Reference proteome</keyword>
<reference evidence="1" key="1">
    <citation type="submission" date="2021-06" db="EMBL/GenBank/DDBJ databases">
        <authorList>
            <person name="Kallberg Y."/>
            <person name="Tangrot J."/>
            <person name="Rosling A."/>
        </authorList>
    </citation>
    <scope>NUCLEOTIDE SEQUENCE</scope>
    <source>
        <strain evidence="1">MA461A</strain>
    </source>
</reference>
<feature type="non-terminal residue" evidence="1">
    <location>
        <position position="202"/>
    </location>
</feature>
<proteinExistence type="predicted"/>
<evidence type="ECO:0000313" key="2">
    <source>
        <dbReference type="Proteomes" id="UP000789920"/>
    </source>
</evidence>
<feature type="non-terminal residue" evidence="1">
    <location>
        <position position="1"/>
    </location>
</feature>
<dbReference type="Proteomes" id="UP000789920">
    <property type="component" value="Unassembled WGS sequence"/>
</dbReference>
<protein>
    <submittedName>
        <fullName evidence="1">27008_t:CDS:1</fullName>
    </submittedName>
</protein>